<evidence type="ECO:0000313" key="7">
    <source>
        <dbReference type="Proteomes" id="UP001642380"/>
    </source>
</evidence>
<dbReference type="InterPro" id="IPR001222">
    <property type="entry name" value="Znf_TFIIS"/>
</dbReference>
<keyword evidence="3" id="KW-0862">Zinc</keyword>
<protein>
    <submittedName>
        <fullName evidence="6">Lef-5</fullName>
    </submittedName>
</protein>
<dbReference type="Pfam" id="PF01096">
    <property type="entry name" value="Zn_ribbon_TFIIS"/>
    <property type="match status" value="1"/>
</dbReference>
<keyword evidence="7" id="KW-1185">Reference proteome</keyword>
<feature type="domain" description="TFIIS-type" evidence="5">
    <location>
        <begin position="176"/>
        <end position="206"/>
    </location>
</feature>
<evidence type="ECO:0000256" key="4">
    <source>
        <dbReference type="SAM" id="MobiDB-lite"/>
    </source>
</evidence>
<dbReference type="EMBL" id="CAUOPR010000001">
    <property type="protein sequence ID" value="CAJ2002061.1"/>
    <property type="molecule type" value="Genomic_DNA"/>
</dbReference>
<evidence type="ECO:0000259" key="5">
    <source>
        <dbReference type="Pfam" id="PF01096"/>
    </source>
</evidence>
<keyword evidence="2" id="KW-0863">Zinc-finger</keyword>
<evidence type="ECO:0000313" key="6">
    <source>
        <dbReference type="EMBL" id="CAJ2002061.1"/>
    </source>
</evidence>
<evidence type="ECO:0000256" key="2">
    <source>
        <dbReference type="ARBA" id="ARBA00022771"/>
    </source>
</evidence>
<accession>A0ABC8QR00</accession>
<keyword evidence="1" id="KW-0479">Metal-binding</keyword>
<gene>
    <name evidence="6" type="ORF">CCFV1_ORF015</name>
</gene>
<evidence type="ECO:0000256" key="1">
    <source>
        <dbReference type="ARBA" id="ARBA00022723"/>
    </source>
</evidence>
<sequence length="209" mass="23368">MERNEDILSDLINLFFDGEYKKFIQFITAAAEIHKYDALCGKTAEEIFSKLSTTYNRPAQPSAAPPKAHAKEVTEDEEPQLDQMTLTDLEKRKNELKKKLTTEKKKSSLDKKRKKDMVTTTKKPGKKRRSSSEESSSGCDGVGGGSGDEKEAIKAANIKEIARELLESPAPIDVGCAHKFIALTSDQKRSGDELESVYYMCAHCKYVRP</sequence>
<proteinExistence type="predicted"/>
<comment type="caution">
    <text evidence="6">The sequence shown here is derived from an EMBL/GenBank/DDBJ whole genome shotgun (WGS) entry which is preliminary data.</text>
</comment>
<evidence type="ECO:0000256" key="3">
    <source>
        <dbReference type="ARBA" id="ARBA00022833"/>
    </source>
</evidence>
<dbReference type="GO" id="GO:0008270">
    <property type="term" value="F:zinc ion binding"/>
    <property type="evidence" value="ECO:0007669"/>
    <property type="project" value="UniProtKB-KW"/>
</dbReference>
<organism evidence="6 7">
    <name type="scientific">Cotesia congregata filamentous virus 1</name>
    <dbReference type="NCBI Taxonomy" id="3064291"/>
    <lineage>
        <taxon>Viruses</taxon>
        <taxon>Viruses incertae sedis</taxon>
        <taxon>Naldaviricetes</taxon>
        <taxon>Lefavirales</taxon>
        <taxon>Filamentoviridae</taxon>
        <taxon>Betafilamentovirus</taxon>
        <taxon>Betafilamentovirus cocongregatae</taxon>
    </lineage>
</organism>
<name>A0ABC8QR00_9VIRU</name>
<feature type="region of interest" description="Disordered" evidence="4">
    <location>
        <begin position="56"/>
        <end position="149"/>
    </location>
</feature>
<reference evidence="6 7" key="1">
    <citation type="submission" date="2024-01" db="EMBL/GenBank/DDBJ databases">
        <authorList>
            <person name="Guinet B."/>
        </authorList>
    </citation>
    <scope>NUCLEOTIDE SEQUENCE [LARGE SCALE GENOMIC DNA]</scope>
</reference>
<feature type="compositionally biased region" description="Basic and acidic residues" evidence="4">
    <location>
        <begin position="88"/>
        <end position="110"/>
    </location>
</feature>
<dbReference type="Proteomes" id="UP001642380">
    <property type="component" value="Unassembled WGS sequence"/>
</dbReference>